<comment type="caution">
    <text evidence="2">The sequence shown here is derived from an EMBL/GenBank/DDBJ whole genome shotgun (WGS) entry which is preliminary data.</text>
</comment>
<feature type="compositionally biased region" description="Polar residues" evidence="1">
    <location>
        <begin position="195"/>
        <end position="209"/>
    </location>
</feature>
<feature type="region of interest" description="Disordered" evidence="1">
    <location>
        <begin position="26"/>
        <end position="49"/>
    </location>
</feature>
<feature type="region of interest" description="Disordered" evidence="1">
    <location>
        <begin position="136"/>
        <end position="156"/>
    </location>
</feature>
<feature type="compositionally biased region" description="Basic and acidic residues" evidence="1">
    <location>
        <begin position="174"/>
        <end position="185"/>
    </location>
</feature>
<feature type="compositionally biased region" description="Polar residues" evidence="1">
    <location>
        <begin position="28"/>
        <end position="48"/>
    </location>
</feature>
<sequence length="219" mass="25269">MSKKKEPELTIRQLALQRLSSKLVGEFGNSNKQDTNRNKFGSNTNFQFHQKRKNTARTFNEQIFTPQISKTNNNKSKNNDNNRGRGRGMARGRGRGRGRRRGRERGRGRGRGRGRENIRRTVSWVAEKPSVLTKSDLFGITDKDPTESNKKQSVSITEQVRRSILQSIFQKPIQKTENKQTKKIETNTNKKNQTLPQESNNTPKNNITNKRTKPELKSY</sequence>
<evidence type="ECO:0000256" key="1">
    <source>
        <dbReference type="SAM" id="MobiDB-lite"/>
    </source>
</evidence>
<dbReference type="AlphaFoldDB" id="A0AAV7YX38"/>
<organism evidence="2 3">
    <name type="scientific">Anaeramoeba flamelloides</name>
    <dbReference type="NCBI Taxonomy" id="1746091"/>
    <lineage>
        <taxon>Eukaryota</taxon>
        <taxon>Metamonada</taxon>
        <taxon>Anaeramoebidae</taxon>
        <taxon>Anaeramoeba</taxon>
    </lineage>
</organism>
<feature type="region of interest" description="Disordered" evidence="1">
    <location>
        <begin position="171"/>
        <end position="219"/>
    </location>
</feature>
<name>A0AAV7YX38_9EUKA</name>
<evidence type="ECO:0000313" key="3">
    <source>
        <dbReference type="Proteomes" id="UP001146793"/>
    </source>
</evidence>
<feature type="region of interest" description="Disordered" evidence="1">
    <location>
        <begin position="63"/>
        <end position="119"/>
    </location>
</feature>
<feature type="compositionally biased region" description="Basic and acidic residues" evidence="1">
    <location>
        <begin position="141"/>
        <end position="150"/>
    </location>
</feature>
<dbReference type="EMBL" id="JANTQA010000044">
    <property type="protein sequence ID" value="KAJ3434323.1"/>
    <property type="molecule type" value="Genomic_DNA"/>
</dbReference>
<accession>A0AAV7YX38</accession>
<feature type="compositionally biased region" description="Basic residues" evidence="1">
    <location>
        <begin position="84"/>
        <end position="112"/>
    </location>
</feature>
<dbReference type="Proteomes" id="UP001146793">
    <property type="component" value="Unassembled WGS sequence"/>
</dbReference>
<protein>
    <submittedName>
        <fullName evidence="2">Ccaat transcription factor</fullName>
    </submittedName>
</protein>
<evidence type="ECO:0000313" key="2">
    <source>
        <dbReference type="EMBL" id="KAJ3434323.1"/>
    </source>
</evidence>
<gene>
    <name evidence="2" type="ORF">M0812_19802</name>
</gene>
<proteinExistence type="predicted"/>
<reference evidence="2" key="1">
    <citation type="submission" date="2022-08" db="EMBL/GenBank/DDBJ databases">
        <title>Novel sulphate-reducing endosymbionts in the free-living metamonad Anaeramoeba.</title>
        <authorList>
            <person name="Jerlstrom-Hultqvist J."/>
            <person name="Cepicka I."/>
            <person name="Gallot-Lavallee L."/>
            <person name="Salas-Leiva D."/>
            <person name="Curtis B.A."/>
            <person name="Zahonova K."/>
            <person name="Pipaliya S."/>
            <person name="Dacks J."/>
            <person name="Roger A.J."/>
        </authorList>
    </citation>
    <scope>NUCLEOTIDE SEQUENCE</scope>
    <source>
        <strain evidence="2">Busselton2</strain>
    </source>
</reference>